<evidence type="ECO:0000256" key="2">
    <source>
        <dbReference type="ARBA" id="ARBA00022801"/>
    </source>
</evidence>
<dbReference type="InterPro" id="IPR039461">
    <property type="entry name" value="Peptidase_M49"/>
</dbReference>
<dbReference type="PANTHER" id="PTHR23422">
    <property type="entry name" value="DIPEPTIDYL PEPTIDASE III-RELATED"/>
    <property type="match status" value="1"/>
</dbReference>
<proteinExistence type="predicted"/>
<feature type="region of interest" description="Disordered" evidence="3">
    <location>
        <begin position="36"/>
        <end position="60"/>
    </location>
</feature>
<dbReference type="PROSITE" id="PS51257">
    <property type="entry name" value="PROKAR_LIPOPROTEIN"/>
    <property type="match status" value="1"/>
</dbReference>
<dbReference type="RefSeq" id="WP_146645890.1">
    <property type="nucleotide sequence ID" value="NZ_CP012333.1"/>
</dbReference>
<organism evidence="5 6">
    <name type="scientific">Labilithrix luteola</name>
    <dbReference type="NCBI Taxonomy" id="1391654"/>
    <lineage>
        <taxon>Bacteria</taxon>
        <taxon>Pseudomonadati</taxon>
        <taxon>Myxococcota</taxon>
        <taxon>Polyangia</taxon>
        <taxon>Polyangiales</taxon>
        <taxon>Labilitrichaceae</taxon>
        <taxon>Labilithrix</taxon>
    </lineage>
</organism>
<dbReference type="InterPro" id="IPR018247">
    <property type="entry name" value="EF_Hand_1_Ca_BS"/>
</dbReference>
<accession>A0A0K1PL78</accession>
<dbReference type="PROSITE" id="PS00018">
    <property type="entry name" value="EF_HAND_1"/>
    <property type="match status" value="1"/>
</dbReference>
<dbReference type="KEGG" id="llu:AKJ09_00931"/>
<feature type="compositionally biased region" description="Low complexity" evidence="3">
    <location>
        <begin position="43"/>
        <end position="54"/>
    </location>
</feature>
<dbReference type="STRING" id="1391654.AKJ09_00931"/>
<dbReference type="PATRIC" id="fig|1391654.3.peg.944"/>
<evidence type="ECO:0000256" key="3">
    <source>
        <dbReference type="SAM" id="MobiDB-lite"/>
    </source>
</evidence>
<dbReference type="EMBL" id="CP012333">
    <property type="protein sequence ID" value="AKU94267.1"/>
    <property type="molecule type" value="Genomic_DNA"/>
</dbReference>
<dbReference type="GO" id="GO:0046872">
    <property type="term" value="F:metal ion binding"/>
    <property type="evidence" value="ECO:0007669"/>
    <property type="project" value="UniProtKB-KW"/>
</dbReference>
<keyword evidence="6" id="KW-1185">Reference proteome</keyword>
<feature type="signal peptide" evidence="4">
    <location>
        <begin position="1"/>
        <end position="29"/>
    </location>
</feature>
<feature type="chain" id="PRO_5005465905" evidence="4">
    <location>
        <begin position="30"/>
        <end position="703"/>
    </location>
</feature>
<evidence type="ECO:0000256" key="4">
    <source>
        <dbReference type="SAM" id="SignalP"/>
    </source>
</evidence>
<dbReference type="GO" id="GO:0005737">
    <property type="term" value="C:cytoplasm"/>
    <property type="evidence" value="ECO:0007669"/>
    <property type="project" value="TreeGrafter"/>
</dbReference>
<keyword evidence="4" id="KW-0732">Signal</keyword>
<evidence type="ECO:0000313" key="6">
    <source>
        <dbReference type="Proteomes" id="UP000064967"/>
    </source>
</evidence>
<dbReference type="AlphaFoldDB" id="A0A0K1PL78"/>
<dbReference type="PANTHER" id="PTHR23422:SF9">
    <property type="entry name" value="ZN-DEPENDENT HYDROLASE"/>
    <property type="match status" value="1"/>
</dbReference>
<name>A0A0K1PL78_9BACT</name>
<gene>
    <name evidence="5" type="ORF">AKJ09_00931</name>
</gene>
<evidence type="ECO:0000313" key="5">
    <source>
        <dbReference type="EMBL" id="AKU94267.1"/>
    </source>
</evidence>
<evidence type="ECO:0000256" key="1">
    <source>
        <dbReference type="ARBA" id="ARBA00022723"/>
    </source>
</evidence>
<keyword evidence="2 5" id="KW-0378">Hydrolase</keyword>
<reference evidence="5 6" key="1">
    <citation type="submission" date="2015-08" db="EMBL/GenBank/DDBJ databases">
        <authorList>
            <person name="Babu N.S."/>
            <person name="Beckwith C.J."/>
            <person name="Beseler K.G."/>
            <person name="Brison A."/>
            <person name="Carone J.V."/>
            <person name="Caskin T.P."/>
            <person name="Diamond M."/>
            <person name="Durham M.E."/>
            <person name="Foxe J.M."/>
            <person name="Go M."/>
            <person name="Henderson B.A."/>
            <person name="Jones I.B."/>
            <person name="McGettigan J.A."/>
            <person name="Micheletti S.J."/>
            <person name="Nasrallah M.E."/>
            <person name="Ortiz D."/>
            <person name="Piller C.R."/>
            <person name="Privatt S.R."/>
            <person name="Schneider S.L."/>
            <person name="Sharp S."/>
            <person name="Smith T.C."/>
            <person name="Stanton J.D."/>
            <person name="Ullery H.E."/>
            <person name="Wilson R.J."/>
            <person name="Serrano M.G."/>
            <person name="Buck G."/>
            <person name="Lee V."/>
            <person name="Wang Y."/>
            <person name="Carvalho R."/>
            <person name="Voegtly L."/>
            <person name="Shi R."/>
            <person name="Duckworth R."/>
            <person name="Johnson A."/>
            <person name="Loviza R."/>
            <person name="Walstead R."/>
            <person name="Shah Z."/>
            <person name="Kiflezghi M."/>
            <person name="Wade K."/>
            <person name="Ball S.L."/>
            <person name="Bradley K.W."/>
            <person name="Asai D.J."/>
            <person name="Bowman C.A."/>
            <person name="Russell D.A."/>
            <person name="Pope W.H."/>
            <person name="Jacobs-Sera D."/>
            <person name="Hendrix R.W."/>
            <person name="Hatfull G.F."/>
        </authorList>
    </citation>
    <scope>NUCLEOTIDE SEQUENCE [LARGE SCALE GENOMIC DNA]</scope>
    <source>
        <strain evidence="5 6">DSM 27648</strain>
    </source>
</reference>
<keyword evidence="1" id="KW-0479">Metal-binding</keyword>
<sequence>MNHAARPSSTTSRLVLGALGALGSLASLAVACGGAPAEPPQAPEAAASAPSVPKKPAKEAKFDKVPRMDFNRIAVELDVPVFWTEDKNKNGALDADELAVYWGLETGASLGEYVGAQGFTDKAKAAYERIAKRHGGASPTPTGIEEREAARRLAVLKELAQGRITLVTTDLSKAPDSDKKFVAAITKAAEMIELLYAKQQGTTELASKVPSGDLASKALFFRNQGARCVAPKTQDDPNCSAVPDAPKGKLSGLYPKTMLTEANFCEELSKKEAGKKDKALMDPFTVVGGDAKAPTAVPYHEAFKDDVTAISNQLKAAADALGSTEPALKAYVLAASQAFLDDKWWPADEAWAKMDAKNSKYYLRIAPDEVYSEPCSTKALYHVSFGLINQGSLKWQSKLDPLKAEMEKTLAAMAGAPYKARDVSFKLPDFVDIAINAGDSRNPSGATIGQSLPNFGPVANEGRGRTVAMTNFYTDPDSIAALRETTESLLCKDTMAKYSSDQEPQLMSTVLHEAAHNLGPAHQYKVNGKIDREAFGGPLASTLEELKAQTAALFLTDWLVTKKEITPEEAVKAHIRDLTWAFGHISRGMYDENKHPKNYSQLAAIQLGWLMQNGAISWNAGETAANGKDKGCFQVALDKYQPAVKSLMVEVAQIKGKGDKARADKLIKNYVDVTGEKKAVHDVIAERMLRAPKASFVYSVKFD</sequence>
<dbReference type="Proteomes" id="UP000064967">
    <property type="component" value="Chromosome"/>
</dbReference>
<protein>
    <submittedName>
        <fullName evidence="5">Nudix hydrolase 3</fullName>
    </submittedName>
</protein>
<dbReference type="GO" id="GO:0008239">
    <property type="term" value="F:dipeptidyl-peptidase activity"/>
    <property type="evidence" value="ECO:0007669"/>
    <property type="project" value="TreeGrafter"/>
</dbReference>
<dbReference type="OrthoDB" id="5481805at2"/>